<keyword evidence="9" id="KW-1185">Reference proteome</keyword>
<keyword evidence="4" id="KW-0274">FAD</keyword>
<accession>A0A1D8A775</accession>
<evidence type="ECO:0000256" key="4">
    <source>
        <dbReference type="ARBA" id="ARBA00022827"/>
    </source>
</evidence>
<dbReference type="PIRSF" id="PIRSF000137">
    <property type="entry name" value="Alcohol_oxidase"/>
    <property type="match status" value="1"/>
</dbReference>
<evidence type="ECO:0000256" key="3">
    <source>
        <dbReference type="ARBA" id="ARBA00022630"/>
    </source>
</evidence>
<comment type="cofactor">
    <cofactor evidence="1">
        <name>FAD</name>
        <dbReference type="ChEBI" id="CHEBI:57692"/>
    </cofactor>
</comment>
<keyword evidence="3" id="KW-0285">Flavoprotein</keyword>
<name>A0A1D8A775_9SPHN</name>
<sequence>MTPGELTEKHWDVIVIGTGIGGGTIGRRLAERGLSVLFVEKGRAGHRAEQNHMASDEITDPVARLVRGSWPETIHARIEGEEHRVHPAIGAAVGGSSVFYAATLERPEPHDLDHSAERPHPTNGWPVSFSAMLPYFDAAQALFEVRGQPDPLAPHPTPNLTAGPAMCEGDARLMEGMRRSGLHPYQLHSAMRGLDGCGSCLGRKCPRPCKLDGRSAGVEPALATGRAAIADRCEVTELRGDDIRVTRVVARRDGETLEFTASHVVLAAGALSSPRILLASRSDWAEGCGNARGQVGRYLMFHLNEMFALWPRRGEGYAEAAKSIGFRDLYYAEGHRFGMVQAMGLDAGEGEILSYLRGKIDRSPLRRLPGTHQMARIPAKVAARLLGQAKVFVGLLEDRPYAENRVTTDPDRPGGILIDYRFSPELHQRRKRFRKLIRTALGLRRTLFLTYQPELNFGHPCGSLRMGTDPAKSVVDADCRVHGMRNLWVADASFMPTSMGVNPSLTIAANALRVGDAILKAAGTSDLEHRAMSLVS</sequence>
<dbReference type="OrthoDB" id="9798604at2"/>
<dbReference type="KEGG" id="nre:BES08_15030"/>
<dbReference type="InterPro" id="IPR051473">
    <property type="entry name" value="P2Ox-like"/>
</dbReference>
<evidence type="ECO:0000313" key="9">
    <source>
        <dbReference type="Proteomes" id="UP000094626"/>
    </source>
</evidence>
<dbReference type="PANTHER" id="PTHR42784:SF1">
    <property type="entry name" value="PYRANOSE 2-OXIDASE"/>
    <property type="match status" value="1"/>
</dbReference>
<evidence type="ECO:0000256" key="5">
    <source>
        <dbReference type="ARBA" id="ARBA00023002"/>
    </source>
</evidence>
<dbReference type="InterPro" id="IPR036188">
    <property type="entry name" value="FAD/NAD-bd_sf"/>
</dbReference>
<evidence type="ECO:0000259" key="6">
    <source>
        <dbReference type="Pfam" id="PF00732"/>
    </source>
</evidence>
<dbReference type="PANTHER" id="PTHR42784">
    <property type="entry name" value="PYRANOSE 2-OXIDASE"/>
    <property type="match status" value="1"/>
</dbReference>
<evidence type="ECO:0000313" key="8">
    <source>
        <dbReference type="EMBL" id="AOR77920.1"/>
    </source>
</evidence>
<dbReference type="Pfam" id="PF05199">
    <property type="entry name" value="GMC_oxred_C"/>
    <property type="match status" value="1"/>
</dbReference>
<evidence type="ECO:0000256" key="2">
    <source>
        <dbReference type="ARBA" id="ARBA00010790"/>
    </source>
</evidence>
<dbReference type="Gene3D" id="3.50.50.60">
    <property type="entry name" value="FAD/NAD(P)-binding domain"/>
    <property type="match status" value="2"/>
</dbReference>
<proteinExistence type="inferred from homology"/>
<evidence type="ECO:0000256" key="1">
    <source>
        <dbReference type="ARBA" id="ARBA00001974"/>
    </source>
</evidence>
<dbReference type="EMBL" id="CP017075">
    <property type="protein sequence ID" value="AOR77920.1"/>
    <property type="molecule type" value="Genomic_DNA"/>
</dbReference>
<dbReference type="InterPro" id="IPR007867">
    <property type="entry name" value="GMC_OxRtase_C"/>
</dbReference>
<protein>
    <submittedName>
        <fullName evidence="8">Glucose-methanol-choline oxidoreductase</fullName>
    </submittedName>
</protein>
<dbReference type="GO" id="GO:0016614">
    <property type="term" value="F:oxidoreductase activity, acting on CH-OH group of donors"/>
    <property type="evidence" value="ECO:0007669"/>
    <property type="project" value="InterPro"/>
</dbReference>
<dbReference type="InterPro" id="IPR000172">
    <property type="entry name" value="GMC_OxRdtase_N"/>
</dbReference>
<dbReference type="InterPro" id="IPR012132">
    <property type="entry name" value="GMC_OxRdtase"/>
</dbReference>
<organism evidence="8 9">
    <name type="scientific">Novosphingobium resinovorum</name>
    <dbReference type="NCBI Taxonomy" id="158500"/>
    <lineage>
        <taxon>Bacteria</taxon>
        <taxon>Pseudomonadati</taxon>
        <taxon>Pseudomonadota</taxon>
        <taxon>Alphaproteobacteria</taxon>
        <taxon>Sphingomonadales</taxon>
        <taxon>Sphingomonadaceae</taxon>
        <taxon>Novosphingobium</taxon>
    </lineage>
</organism>
<dbReference type="AlphaFoldDB" id="A0A1D8A775"/>
<feature type="domain" description="Glucose-methanol-choline oxidoreductase N-terminal" evidence="6">
    <location>
        <begin position="82"/>
        <end position="303"/>
    </location>
</feature>
<dbReference type="GO" id="GO:0050660">
    <property type="term" value="F:flavin adenine dinucleotide binding"/>
    <property type="evidence" value="ECO:0007669"/>
    <property type="project" value="InterPro"/>
</dbReference>
<gene>
    <name evidence="8" type="ORF">BES08_15030</name>
</gene>
<dbReference type="Pfam" id="PF00732">
    <property type="entry name" value="GMC_oxred_N"/>
    <property type="match status" value="1"/>
</dbReference>
<feature type="domain" description="Glucose-methanol-choline oxidoreductase C-terminal" evidence="7">
    <location>
        <begin position="456"/>
        <end position="511"/>
    </location>
</feature>
<dbReference type="RefSeq" id="WP_069708791.1">
    <property type="nucleotide sequence ID" value="NZ_CP017075.1"/>
</dbReference>
<evidence type="ECO:0000259" key="7">
    <source>
        <dbReference type="Pfam" id="PF05199"/>
    </source>
</evidence>
<dbReference type="Proteomes" id="UP000094626">
    <property type="component" value="Chromosome"/>
</dbReference>
<keyword evidence="5" id="KW-0560">Oxidoreductase</keyword>
<comment type="similarity">
    <text evidence="2">Belongs to the GMC oxidoreductase family.</text>
</comment>
<reference evidence="9" key="1">
    <citation type="journal article" date="2017" name="J. Biotechnol.">
        <title>Complete genome sequence of Novosphingobium resinovorum SA1, a versatile xenobiotic-degrading bacterium capable of utilizing sulfanilic acid.</title>
        <authorList>
            <person name="Hegedus B."/>
            <person name="Kos P.B."/>
            <person name="Balint B."/>
            <person name="Maroti G."/>
            <person name="Gan H.M."/>
            <person name="Perei K."/>
            <person name="Rakhely G."/>
        </authorList>
    </citation>
    <scope>NUCLEOTIDE SEQUENCE [LARGE SCALE GENOMIC DNA]</scope>
    <source>
        <strain evidence="9">SA1</strain>
    </source>
</reference>
<dbReference type="SUPFAM" id="SSF51905">
    <property type="entry name" value="FAD/NAD(P)-binding domain"/>
    <property type="match status" value="1"/>
</dbReference>